<evidence type="ECO:0000313" key="2">
    <source>
        <dbReference type="Proteomes" id="UP000034150"/>
    </source>
</evidence>
<accession>A0A0M2JZ34</accession>
<reference evidence="1 2" key="1">
    <citation type="journal article" date="2015" name="Genome Announc.">
        <title>Draft Genome Sequence of Mycobacterium obuense Strain UC1, Isolated from Patient Sputum.</title>
        <authorList>
            <person name="Greninger A.L."/>
            <person name="Cunningham G."/>
            <person name="Hsu E.D."/>
            <person name="Yu J.M."/>
            <person name="Chiu C.Y."/>
            <person name="Miller S."/>
        </authorList>
    </citation>
    <scope>NUCLEOTIDE SEQUENCE [LARGE SCALE GENOMIC DNA]</scope>
    <source>
        <strain evidence="1 2">UC1</strain>
    </source>
</reference>
<dbReference type="EMBL" id="LAUZ02000080">
    <property type="protein sequence ID" value="KKF00123.1"/>
    <property type="molecule type" value="Genomic_DNA"/>
</dbReference>
<protein>
    <submittedName>
        <fullName evidence="1">Chromosome partitioning protein ParA</fullName>
    </submittedName>
</protein>
<dbReference type="Proteomes" id="UP000034150">
    <property type="component" value="Unassembled WGS sequence"/>
</dbReference>
<dbReference type="AlphaFoldDB" id="A0A0M2JZ34"/>
<dbReference type="Gene3D" id="3.40.50.300">
    <property type="entry name" value="P-loop containing nucleotide triphosphate hydrolases"/>
    <property type="match status" value="1"/>
</dbReference>
<name>A0A0M2JZ34_9MYCO</name>
<evidence type="ECO:0000313" key="1">
    <source>
        <dbReference type="EMBL" id="KKF00123.1"/>
    </source>
</evidence>
<proteinExistence type="predicted"/>
<dbReference type="PATRIC" id="fig|1807.13.peg.4957"/>
<sequence>MTVNIAVCHSRKGGVGKSFLAYELAHLLDAVLVDLEHDGGGVTAKWGYRPQDHPRSRLLDALEAGATAPRPLRGFKKPDLIPGHPDLYDHQPDADTMADALTKWASEWGKPWIVVDTHPGASPAAHGALAVANIVLAPTALRTAELDATAELVNEAADYPLVIVPNFVPTTPPAAEIQRLRSIIANTPVQVAPPIPTALHVGTRKKRIAITAEAPPAKSLQKVAAALTDLGTFVKEYVNG</sequence>
<dbReference type="InterPro" id="IPR027417">
    <property type="entry name" value="P-loop_NTPase"/>
</dbReference>
<keyword evidence="2" id="KW-1185">Reference proteome</keyword>
<organism evidence="1 2">
    <name type="scientific">Mycolicibacterium obuense</name>
    <dbReference type="NCBI Taxonomy" id="1807"/>
    <lineage>
        <taxon>Bacteria</taxon>
        <taxon>Bacillati</taxon>
        <taxon>Actinomycetota</taxon>
        <taxon>Actinomycetes</taxon>
        <taxon>Mycobacteriales</taxon>
        <taxon>Mycobacteriaceae</taxon>
        <taxon>Mycolicibacterium</taxon>
    </lineage>
</organism>
<gene>
    <name evidence="1" type="ORF">WN67_20430</name>
</gene>
<comment type="caution">
    <text evidence="1">The sequence shown here is derived from an EMBL/GenBank/DDBJ whole genome shotgun (WGS) entry which is preliminary data.</text>
</comment>
<dbReference type="SUPFAM" id="SSF52540">
    <property type="entry name" value="P-loop containing nucleoside triphosphate hydrolases"/>
    <property type="match status" value="1"/>
</dbReference>
<dbReference type="OrthoDB" id="3665754at2"/>
<dbReference type="RefSeq" id="WP_046364868.1">
    <property type="nucleotide sequence ID" value="NZ_LAUZ02000080.1"/>
</dbReference>